<dbReference type="VEuPathDB" id="VectorBase:AALB20_034041"/>
<evidence type="ECO:0000256" key="1">
    <source>
        <dbReference type="ARBA" id="ARBA00022441"/>
    </source>
</evidence>
<dbReference type="InterPro" id="IPR000210">
    <property type="entry name" value="BTB/POZ_dom"/>
</dbReference>
<proteinExistence type="predicted"/>
<dbReference type="VEuPathDB" id="VectorBase:AALB20_030470"/>
<dbReference type="Pfam" id="PF07707">
    <property type="entry name" value="BACK"/>
    <property type="match status" value="1"/>
</dbReference>
<evidence type="ECO:0000313" key="3">
    <source>
        <dbReference type="EnsemblMetazoa" id="AALB000375-PA"/>
    </source>
</evidence>
<dbReference type="SUPFAM" id="SSF54695">
    <property type="entry name" value="POZ domain"/>
    <property type="match status" value="1"/>
</dbReference>
<dbReference type="PROSITE" id="PS50097">
    <property type="entry name" value="BTB"/>
    <property type="match status" value="1"/>
</dbReference>
<dbReference type="FunFam" id="1.25.40.420:FF:000001">
    <property type="entry name" value="Kelch-like family member 12"/>
    <property type="match status" value="1"/>
</dbReference>
<dbReference type="Proteomes" id="UP000069272">
    <property type="component" value="Chromosome 2L"/>
</dbReference>
<sequence length="1239" mass="138673">MSACRWISQFKLPPEHPDFYPVAVACFQDTIAHRTLVLVAGTEGIVSISAADQNLTSTSGDPFPCTLVYQGLVEALKGTESVVLALTQEGQLLVLDLSCDQFIPIVGYSGEGKIRHVEQGVSSGQLLVVRQTEAGKRTVLDVVESDNTPPHSFRLLETYDLALELVDSETRVIVKAVTVEPANQRFLIDFLDFSEFVDGQCVILASANNKFYWLQHQDKSNVELNVVHCFASNVMDFEFSAIKPCSLLVLLDAGVLMVFRDSFQSESESSYFTASICLQSPPVETHAFDTVHNSLLYSNGFGMFRLWYSQEENAEEITPRYEEIAVYGVVAIALIANQSKALVMTENNQLYLYDVTPWQRNATYDPARLVKLGKNMQRATRRLTRRLTEEVEFDGRLEEAIGNEEAKFNVLALYRNRRMFGQLATMETSFHSVMPPRPSGTLMLSDGSKDDPVALFACVKFSLDQECFELLAKQRRWSICLSYQLRTMVYPIHETFSKEGVFNAIVMLGKGQLNRGLPVFRAQIASAVQHGRDSALLTFTQQIPTGKCYITVDETAPFAIPEHTRWNQRTAAVEEIIRSNREGRQEKLSVLAKHRVAYGILNESSKEMAFRIIGELATHSLHTWYALDEPVNIDWPTRDAPIRLSSYHPVALDFVKRFLLKADETSTEVALQRDKLKKVLLNLNALRLDGRFCDVEIRASGTTVHAHRAVLSASSAYFEAMFRPELGLSEGKQRSVTLHSIRADILQLLIGFIYTGQIEIEQVTASNVQELLAAADMLQVPEVVDGCCEYLCRELHSSNALGILRFAEAHNCRQLAEVASNFVYSNFPKVALEDELLDVPYALLVKVISSEALRVDSEHQVFNAALRWIRHDVVPRRQYVFEILSHVRIALVPVSLIDQAIGECRDVSLKIALRSVRKDLTSRRGQLVPLRVCPRVCAKKSIYVIGGSRREQSAGWTPTDWIFESVIKYDIFAREWTESAPMEIGRILPGVAALGGKIYVIGGERGSQILANGEVYDTQNNNWEPMAPMNVPRCEFGLCTLGGTLYAMGGWIGEDIGGSIECYDPMRNAWRMVGDLPEPKFSMGVVSFEGLIYIVGGCNTHSRYLTDLISYNPVTNEWTKLARMQTARCQMGVAILDRHLYVVGGNSSQQEVLRTVERYSFDENKWSMVSPMTVRRSSPAVAAADGLLYVAGGDQPCEINFYRAQITITSFECYDPIADQWKVCPDLPTSRSEAGAVVV</sequence>
<dbReference type="SUPFAM" id="SSF50965">
    <property type="entry name" value="Galactose oxidase, central domain"/>
    <property type="match status" value="1"/>
</dbReference>
<evidence type="ECO:0000313" key="4">
    <source>
        <dbReference type="Proteomes" id="UP000069272"/>
    </source>
</evidence>
<dbReference type="InterPro" id="IPR006652">
    <property type="entry name" value="Kelch_1"/>
</dbReference>
<dbReference type="PANTHER" id="PTHR45632">
    <property type="entry name" value="LD33804P"/>
    <property type="match status" value="1"/>
</dbReference>
<protein>
    <submittedName>
        <fullName evidence="3">Uncharacterized protein</fullName>
    </submittedName>
</protein>
<dbReference type="SMART" id="SM00225">
    <property type="entry name" value="BTB"/>
    <property type="match status" value="1"/>
</dbReference>
<dbReference type="Gene3D" id="2.120.10.80">
    <property type="entry name" value="Kelch-type beta propeller"/>
    <property type="match status" value="2"/>
</dbReference>
<keyword evidence="4" id="KW-1185">Reference proteome</keyword>
<dbReference type="Pfam" id="PF24681">
    <property type="entry name" value="Kelch_KLHDC2_KLHL20_DRC7"/>
    <property type="match status" value="1"/>
</dbReference>
<dbReference type="GO" id="GO:0003779">
    <property type="term" value="F:actin binding"/>
    <property type="evidence" value="ECO:0007669"/>
    <property type="project" value="UniProtKB-KW"/>
</dbReference>
<dbReference type="InterPro" id="IPR011043">
    <property type="entry name" value="Gal_Oxase/kelch_b-propeller"/>
</dbReference>
<dbReference type="SMART" id="SM00612">
    <property type="entry name" value="Kelch"/>
    <property type="match status" value="6"/>
</dbReference>
<dbReference type="PANTHER" id="PTHR45632:SF3">
    <property type="entry name" value="KELCH-LIKE PROTEIN 32"/>
    <property type="match status" value="1"/>
</dbReference>
<dbReference type="SMART" id="SM00875">
    <property type="entry name" value="BACK"/>
    <property type="match status" value="1"/>
</dbReference>
<dbReference type="InterPro" id="IPR036322">
    <property type="entry name" value="WD40_repeat_dom_sf"/>
</dbReference>
<name>A0A182F1P6_ANOAL</name>
<dbReference type="SUPFAM" id="SSF50978">
    <property type="entry name" value="WD40 repeat-like"/>
    <property type="match status" value="1"/>
</dbReference>
<dbReference type="STRING" id="7167.A0A182F1P6"/>
<reference evidence="3" key="2">
    <citation type="submission" date="2022-08" db="UniProtKB">
        <authorList>
            <consortium name="EnsemblMetazoa"/>
        </authorList>
    </citation>
    <scope>IDENTIFICATION</scope>
    <source>
        <strain evidence="3">STECLA/ALBI9_A</strain>
    </source>
</reference>
<dbReference type="Gene3D" id="1.25.40.420">
    <property type="match status" value="1"/>
</dbReference>
<evidence type="ECO:0000256" key="2">
    <source>
        <dbReference type="ARBA" id="ARBA00022737"/>
    </source>
</evidence>
<keyword evidence="2" id="KW-0677">Repeat</keyword>
<keyword evidence="1" id="KW-0880">Kelch repeat</keyword>
<dbReference type="Gene3D" id="3.30.710.10">
    <property type="entry name" value="Potassium Channel Kv1.1, Chain A"/>
    <property type="match status" value="1"/>
</dbReference>
<dbReference type="Pfam" id="PF00651">
    <property type="entry name" value="BTB"/>
    <property type="match status" value="1"/>
</dbReference>
<dbReference type="InterPro" id="IPR011333">
    <property type="entry name" value="SKP1/BTB/POZ_sf"/>
</dbReference>
<dbReference type="EnsemblMetazoa" id="AALB000375-RA">
    <property type="protein sequence ID" value="AALB000375-PA"/>
    <property type="gene ID" value="AALB000375"/>
</dbReference>
<accession>A0A182F1P6</accession>
<dbReference type="VEuPathDB" id="VectorBase:AALB000375"/>
<reference evidence="3 4" key="1">
    <citation type="journal article" date="2017" name="G3 (Bethesda)">
        <title>The Physical Genome Mapping of Anopheles albimanus Corrected Scaffold Misassemblies and Identified Interarm Rearrangements in Genus Anopheles.</title>
        <authorList>
            <person name="Artemov G.N."/>
            <person name="Peery A.N."/>
            <person name="Jiang X."/>
            <person name="Tu Z."/>
            <person name="Stegniy V.N."/>
            <person name="Sharakhova M.V."/>
            <person name="Sharakhov I.V."/>
        </authorList>
    </citation>
    <scope>NUCLEOTIDE SEQUENCE [LARGE SCALE GENOMIC DNA]</scope>
    <source>
        <strain evidence="3 4">ALBI9_A</strain>
    </source>
</reference>
<dbReference type="InterPro" id="IPR015915">
    <property type="entry name" value="Kelch-typ_b-propeller"/>
</dbReference>
<organism evidence="3 4">
    <name type="scientific">Anopheles albimanus</name>
    <name type="common">New world malaria mosquito</name>
    <dbReference type="NCBI Taxonomy" id="7167"/>
    <lineage>
        <taxon>Eukaryota</taxon>
        <taxon>Metazoa</taxon>
        <taxon>Ecdysozoa</taxon>
        <taxon>Arthropoda</taxon>
        <taxon>Hexapoda</taxon>
        <taxon>Insecta</taxon>
        <taxon>Pterygota</taxon>
        <taxon>Neoptera</taxon>
        <taxon>Endopterygota</taxon>
        <taxon>Diptera</taxon>
        <taxon>Nematocera</taxon>
        <taxon>Culicoidea</taxon>
        <taxon>Culicidae</taxon>
        <taxon>Anophelinae</taxon>
        <taxon>Anopheles</taxon>
    </lineage>
</organism>
<dbReference type="InterPro" id="IPR011705">
    <property type="entry name" value="BACK"/>
</dbReference>
<dbReference type="AlphaFoldDB" id="A0A182F1P6"/>
<dbReference type="Pfam" id="PF01344">
    <property type="entry name" value="Kelch_1"/>
    <property type="match status" value="1"/>
</dbReference>